<evidence type="ECO:0000313" key="7">
    <source>
        <dbReference type="EMBL" id="MTW13313.1"/>
    </source>
</evidence>
<evidence type="ECO:0000256" key="1">
    <source>
        <dbReference type="ARBA" id="ARBA00022741"/>
    </source>
</evidence>
<evidence type="ECO:0000313" key="8">
    <source>
        <dbReference type="Proteomes" id="UP000472320"/>
    </source>
</evidence>
<comment type="caution">
    <text evidence="7">The sequence shown here is derived from an EMBL/GenBank/DDBJ whole genome shotgun (WGS) entry which is preliminary data.</text>
</comment>
<dbReference type="CDD" id="cd00009">
    <property type="entry name" value="AAA"/>
    <property type="match status" value="1"/>
</dbReference>
<evidence type="ECO:0000256" key="2">
    <source>
        <dbReference type="ARBA" id="ARBA00022840"/>
    </source>
</evidence>
<keyword evidence="8" id="KW-1185">Reference proteome</keyword>
<dbReference type="CDD" id="cd00569">
    <property type="entry name" value="HTH_Hin_like"/>
    <property type="match status" value="1"/>
</dbReference>
<dbReference type="Gene3D" id="3.40.50.300">
    <property type="entry name" value="P-loop containing nucleotide triphosphate hydrolases"/>
    <property type="match status" value="1"/>
</dbReference>
<dbReference type="SMART" id="SM00382">
    <property type="entry name" value="AAA"/>
    <property type="match status" value="1"/>
</dbReference>
<keyword evidence="1" id="KW-0547">Nucleotide-binding</keyword>
<evidence type="ECO:0000256" key="4">
    <source>
        <dbReference type="ARBA" id="ARBA00023125"/>
    </source>
</evidence>
<dbReference type="PROSITE" id="PS50045">
    <property type="entry name" value="SIGMA54_INTERACT_4"/>
    <property type="match status" value="1"/>
</dbReference>
<keyword evidence="3" id="KW-0805">Transcription regulation</keyword>
<dbReference type="RefSeq" id="WP_155456237.1">
    <property type="nucleotide sequence ID" value="NZ_WNKX01000021.1"/>
</dbReference>
<dbReference type="Gene3D" id="1.10.8.60">
    <property type="match status" value="1"/>
</dbReference>
<evidence type="ECO:0000256" key="5">
    <source>
        <dbReference type="ARBA" id="ARBA00023163"/>
    </source>
</evidence>
<dbReference type="SUPFAM" id="SSF52172">
    <property type="entry name" value="CheY-like"/>
    <property type="match status" value="1"/>
</dbReference>
<evidence type="ECO:0000256" key="3">
    <source>
        <dbReference type="ARBA" id="ARBA00023015"/>
    </source>
</evidence>
<dbReference type="PANTHER" id="PTHR32071:SF120">
    <property type="entry name" value="TRANSCRIPTIONAL REGULATOR-RELATED"/>
    <property type="match status" value="1"/>
</dbReference>
<proteinExistence type="predicted"/>
<protein>
    <submittedName>
        <fullName evidence="7">Helix-turn-helix domain-containing protein</fullName>
    </submittedName>
</protein>
<dbReference type="PROSITE" id="PS00676">
    <property type="entry name" value="SIGMA54_INTERACT_2"/>
    <property type="match status" value="1"/>
</dbReference>
<keyword evidence="5" id="KW-0804">Transcription</keyword>
<dbReference type="InterPro" id="IPR006120">
    <property type="entry name" value="Resolvase_HTH_dom"/>
</dbReference>
<dbReference type="InterPro" id="IPR045343">
    <property type="entry name" value="VpsR"/>
</dbReference>
<sequence length="447" mass="48315">MTRQVLCVAATTAGLPADLLAAVQSFDVCLVAGLAEAGAALREQHYPVGLLVLDGWSGPLDELDHFLRRHSRPRWVAVFRPQALEQAPFRQLVHDHCVDFHTWPLDAARLGHTLGHALGLAALSASPHAAEVNQSMRLTGHSPAIALLRQQILKVAGADAPVLIWGESGTGKELVARAIHEHSGRSDGPFVPINCGAIPASLVQSMLFGYEKGAFTGAGVGKVGLVESASGGSIFLDEIGDLPLELQANLLRFLQEKTIYRVGATRSVPVDARVIAASHVKLGDAVERGHFREDLFYRLNVLTLQVPALRERRDDVVPLAEEVFHSFATERARRVRGFSSSALRALRAHDWPGNVRELLNRVRRAAVMADGALIQPHDLELDGLDGAPGAEDLDSARAGAERMALQGRIDAGHSITAVARELGVSRMTLYRLMAKHGIQRPSRRGND</sequence>
<accession>A0A6L6QP69</accession>
<dbReference type="GO" id="GO:0006355">
    <property type="term" value="P:regulation of DNA-templated transcription"/>
    <property type="evidence" value="ECO:0007669"/>
    <property type="project" value="InterPro"/>
</dbReference>
<dbReference type="OrthoDB" id="9761705at2"/>
<name>A0A6L6QP69_9BURK</name>
<dbReference type="InterPro" id="IPR011006">
    <property type="entry name" value="CheY-like_superfamily"/>
</dbReference>
<dbReference type="PANTHER" id="PTHR32071">
    <property type="entry name" value="TRANSCRIPTIONAL REGULATORY PROTEIN"/>
    <property type="match status" value="1"/>
</dbReference>
<evidence type="ECO:0000259" key="6">
    <source>
        <dbReference type="PROSITE" id="PS50045"/>
    </source>
</evidence>
<dbReference type="Proteomes" id="UP000472320">
    <property type="component" value="Unassembled WGS sequence"/>
</dbReference>
<dbReference type="GO" id="GO:0005524">
    <property type="term" value="F:ATP binding"/>
    <property type="evidence" value="ECO:0007669"/>
    <property type="project" value="UniProtKB-KW"/>
</dbReference>
<dbReference type="FunFam" id="3.40.50.300:FF:000006">
    <property type="entry name" value="DNA-binding transcriptional regulator NtrC"/>
    <property type="match status" value="1"/>
</dbReference>
<dbReference type="InterPro" id="IPR025662">
    <property type="entry name" value="Sigma_54_int_dom_ATP-bd_1"/>
</dbReference>
<dbReference type="Pfam" id="PF25601">
    <property type="entry name" value="AAA_lid_14"/>
    <property type="match status" value="1"/>
</dbReference>
<feature type="domain" description="Sigma-54 factor interaction" evidence="6">
    <location>
        <begin position="138"/>
        <end position="367"/>
    </location>
</feature>
<keyword evidence="2" id="KW-0067">ATP-binding</keyword>
<dbReference type="Gene3D" id="1.10.10.60">
    <property type="entry name" value="Homeodomain-like"/>
    <property type="match status" value="1"/>
</dbReference>
<dbReference type="EMBL" id="WNKX01000021">
    <property type="protein sequence ID" value="MTW13313.1"/>
    <property type="molecule type" value="Genomic_DNA"/>
</dbReference>
<keyword evidence="4" id="KW-0238">DNA-binding</keyword>
<dbReference type="PROSITE" id="PS00688">
    <property type="entry name" value="SIGMA54_INTERACT_3"/>
    <property type="match status" value="1"/>
</dbReference>
<dbReference type="InterPro" id="IPR003593">
    <property type="entry name" value="AAA+_ATPase"/>
</dbReference>
<dbReference type="InterPro" id="IPR025944">
    <property type="entry name" value="Sigma_54_int_dom_CS"/>
</dbReference>
<dbReference type="GO" id="GO:0000150">
    <property type="term" value="F:DNA strand exchange activity"/>
    <property type="evidence" value="ECO:0007669"/>
    <property type="project" value="InterPro"/>
</dbReference>
<reference evidence="7 8" key="1">
    <citation type="submission" date="2019-11" db="EMBL/GenBank/DDBJ databases">
        <title>Type strains purchased from KCTC, JCM and DSMZ.</title>
        <authorList>
            <person name="Lu H."/>
        </authorList>
    </citation>
    <scope>NUCLEOTIDE SEQUENCE [LARGE SCALE GENOMIC DNA]</scope>
    <source>
        <strain evidence="7 8">JCM 31587</strain>
    </source>
</reference>
<dbReference type="SUPFAM" id="SSF52540">
    <property type="entry name" value="P-loop containing nucleoside triphosphate hydrolases"/>
    <property type="match status" value="1"/>
</dbReference>
<dbReference type="Pfam" id="PF02796">
    <property type="entry name" value="HTH_7"/>
    <property type="match status" value="1"/>
</dbReference>
<dbReference type="InterPro" id="IPR058031">
    <property type="entry name" value="AAA_lid_NorR"/>
</dbReference>
<dbReference type="GO" id="GO:0003677">
    <property type="term" value="F:DNA binding"/>
    <property type="evidence" value="ECO:0007669"/>
    <property type="project" value="UniProtKB-KW"/>
</dbReference>
<dbReference type="InterPro" id="IPR002078">
    <property type="entry name" value="Sigma_54_int"/>
</dbReference>
<gene>
    <name evidence="7" type="ORF">GM658_22140</name>
</gene>
<dbReference type="PROSITE" id="PS00675">
    <property type="entry name" value="SIGMA54_INTERACT_1"/>
    <property type="match status" value="1"/>
</dbReference>
<organism evidence="7 8">
    <name type="scientific">Massilia eburnea</name>
    <dbReference type="NCBI Taxonomy" id="1776165"/>
    <lineage>
        <taxon>Bacteria</taxon>
        <taxon>Pseudomonadati</taxon>
        <taxon>Pseudomonadota</taxon>
        <taxon>Betaproteobacteria</taxon>
        <taxon>Burkholderiales</taxon>
        <taxon>Oxalobacteraceae</taxon>
        <taxon>Telluria group</taxon>
        <taxon>Massilia</taxon>
    </lineage>
</organism>
<dbReference type="InterPro" id="IPR009057">
    <property type="entry name" value="Homeodomain-like_sf"/>
</dbReference>
<dbReference type="Pfam" id="PF00158">
    <property type="entry name" value="Sigma54_activat"/>
    <property type="match status" value="1"/>
</dbReference>
<dbReference type="InterPro" id="IPR027417">
    <property type="entry name" value="P-loop_NTPase"/>
</dbReference>
<dbReference type="SUPFAM" id="SSF46689">
    <property type="entry name" value="Homeodomain-like"/>
    <property type="match status" value="1"/>
</dbReference>
<dbReference type="AlphaFoldDB" id="A0A6L6QP69"/>
<dbReference type="Pfam" id="PF20161">
    <property type="entry name" value="VpsR"/>
    <property type="match status" value="1"/>
</dbReference>
<dbReference type="InterPro" id="IPR025943">
    <property type="entry name" value="Sigma_54_int_dom_ATP-bd_2"/>
</dbReference>